<reference evidence="2" key="1">
    <citation type="journal article" date="2022" name="Int. J. Mol. Sci.">
        <title>Draft Genome of Tanacetum Coccineum: Genomic Comparison of Closely Related Tanacetum-Family Plants.</title>
        <authorList>
            <person name="Yamashiro T."/>
            <person name="Shiraishi A."/>
            <person name="Nakayama K."/>
            <person name="Satake H."/>
        </authorList>
    </citation>
    <scope>NUCLEOTIDE SEQUENCE</scope>
</reference>
<feature type="region of interest" description="Disordered" evidence="1">
    <location>
        <begin position="219"/>
        <end position="269"/>
    </location>
</feature>
<dbReference type="EMBL" id="BQNB010019170">
    <property type="protein sequence ID" value="GJT82466.1"/>
    <property type="molecule type" value="Genomic_DNA"/>
</dbReference>
<feature type="region of interest" description="Disordered" evidence="1">
    <location>
        <begin position="1"/>
        <end position="60"/>
    </location>
</feature>
<gene>
    <name evidence="2" type="ORF">Tco_1056808</name>
</gene>
<protein>
    <submittedName>
        <fullName evidence="2">Uncharacterized protein</fullName>
    </submittedName>
</protein>
<dbReference type="Pfam" id="PF14223">
    <property type="entry name" value="Retrotran_gag_2"/>
    <property type="match status" value="1"/>
</dbReference>
<accession>A0ABQ5H4K6</accession>
<evidence type="ECO:0000256" key="1">
    <source>
        <dbReference type="SAM" id="MobiDB-lite"/>
    </source>
</evidence>
<evidence type="ECO:0000313" key="3">
    <source>
        <dbReference type="Proteomes" id="UP001151760"/>
    </source>
</evidence>
<proteinExistence type="predicted"/>
<sequence>MKDLQHSFRNSDEYYHDPEKCEHAGPKKAQRSHNSKEQSSKITTCSTETNLEESRDYEPESKINSKIARIQFVFSGVTSLRGRLRENVDAICSISLKVKMRSKQTRAINDPRNYPLFKFQSGGPVTTEEKAQKKNDVKARSMLLMELPNKHLMTFNQYNDAKTLFAAIQTRFIGNEATKKTRKTLLKKIYKNFSALSTESLDSNFNRLQKIIVEQEVKGTTSSSSSSSSQNMAFVSSPNSTNEVNTTYGVSTVNTEASPANTQVSTAST</sequence>
<evidence type="ECO:0000313" key="2">
    <source>
        <dbReference type="EMBL" id="GJT82466.1"/>
    </source>
</evidence>
<reference evidence="2" key="2">
    <citation type="submission" date="2022-01" db="EMBL/GenBank/DDBJ databases">
        <authorList>
            <person name="Yamashiro T."/>
            <person name="Shiraishi A."/>
            <person name="Satake H."/>
            <person name="Nakayama K."/>
        </authorList>
    </citation>
    <scope>NUCLEOTIDE SEQUENCE</scope>
</reference>
<feature type="compositionally biased region" description="Polar residues" evidence="1">
    <location>
        <begin position="40"/>
        <end position="49"/>
    </location>
</feature>
<organism evidence="2 3">
    <name type="scientific">Tanacetum coccineum</name>
    <dbReference type="NCBI Taxonomy" id="301880"/>
    <lineage>
        <taxon>Eukaryota</taxon>
        <taxon>Viridiplantae</taxon>
        <taxon>Streptophyta</taxon>
        <taxon>Embryophyta</taxon>
        <taxon>Tracheophyta</taxon>
        <taxon>Spermatophyta</taxon>
        <taxon>Magnoliopsida</taxon>
        <taxon>eudicotyledons</taxon>
        <taxon>Gunneridae</taxon>
        <taxon>Pentapetalae</taxon>
        <taxon>asterids</taxon>
        <taxon>campanulids</taxon>
        <taxon>Asterales</taxon>
        <taxon>Asteraceae</taxon>
        <taxon>Asteroideae</taxon>
        <taxon>Anthemideae</taxon>
        <taxon>Anthemidinae</taxon>
        <taxon>Tanacetum</taxon>
    </lineage>
</organism>
<keyword evidence="3" id="KW-1185">Reference proteome</keyword>
<name>A0ABQ5H4K6_9ASTR</name>
<dbReference type="Proteomes" id="UP001151760">
    <property type="component" value="Unassembled WGS sequence"/>
</dbReference>
<feature type="compositionally biased region" description="Basic and acidic residues" evidence="1">
    <location>
        <begin position="1"/>
        <end position="25"/>
    </location>
</feature>
<comment type="caution">
    <text evidence="2">The sequence shown here is derived from an EMBL/GenBank/DDBJ whole genome shotgun (WGS) entry which is preliminary data.</text>
</comment>
<feature type="compositionally biased region" description="Polar residues" evidence="1">
    <location>
        <begin position="230"/>
        <end position="269"/>
    </location>
</feature>